<keyword evidence="7" id="KW-0175">Coiled coil</keyword>
<comment type="caution">
    <text evidence="9">The sequence shown here is derived from an EMBL/GenBank/DDBJ whole genome shotgun (WGS) entry which is preliminary data.</text>
</comment>
<dbReference type="Pfam" id="PF17121">
    <property type="entry name" value="zf-C3HC4_5"/>
    <property type="match status" value="1"/>
</dbReference>
<evidence type="ECO:0000313" key="10">
    <source>
        <dbReference type="Proteomes" id="UP001159405"/>
    </source>
</evidence>
<dbReference type="Proteomes" id="UP001159405">
    <property type="component" value="Unassembled WGS sequence"/>
</dbReference>
<protein>
    <recommendedName>
        <fullName evidence="8">RING-type domain-containing protein</fullName>
    </recommendedName>
</protein>
<gene>
    <name evidence="9" type="ORF">PLOB_00007473</name>
</gene>
<dbReference type="InterPro" id="IPR001841">
    <property type="entry name" value="Znf_RING"/>
</dbReference>
<dbReference type="Pfam" id="PF25811">
    <property type="entry name" value="CAK-anch_MAT1"/>
    <property type="match status" value="1"/>
</dbReference>
<evidence type="ECO:0000256" key="6">
    <source>
        <dbReference type="PROSITE-ProRule" id="PRU00175"/>
    </source>
</evidence>
<dbReference type="InterPro" id="IPR057657">
    <property type="entry name" value="MAT1_CAK-anch"/>
</dbReference>
<dbReference type="PROSITE" id="PS50089">
    <property type="entry name" value="ZF_RING_2"/>
    <property type="match status" value="1"/>
</dbReference>
<evidence type="ECO:0000256" key="5">
    <source>
        <dbReference type="ARBA" id="ARBA00023242"/>
    </source>
</evidence>
<dbReference type="Pfam" id="PF06391">
    <property type="entry name" value="MAT1"/>
    <property type="match status" value="1"/>
</dbReference>
<dbReference type="InterPro" id="IPR013083">
    <property type="entry name" value="Znf_RING/FYVE/PHD"/>
</dbReference>
<feature type="domain" description="RING-type" evidence="8">
    <location>
        <begin position="7"/>
        <end position="51"/>
    </location>
</feature>
<proteinExistence type="predicted"/>
<evidence type="ECO:0000256" key="7">
    <source>
        <dbReference type="SAM" id="Coils"/>
    </source>
</evidence>
<evidence type="ECO:0000256" key="1">
    <source>
        <dbReference type="ARBA" id="ARBA00004123"/>
    </source>
</evidence>
<dbReference type="InterPro" id="IPR017907">
    <property type="entry name" value="Znf_RING_CS"/>
</dbReference>
<dbReference type="SMART" id="SM00184">
    <property type="entry name" value="RING"/>
    <property type="match status" value="1"/>
</dbReference>
<dbReference type="InterPro" id="IPR015877">
    <property type="entry name" value="MAT1_centre"/>
</dbReference>
<keyword evidence="10" id="KW-1185">Reference proteome</keyword>
<reference evidence="9 10" key="1">
    <citation type="submission" date="2022-05" db="EMBL/GenBank/DDBJ databases">
        <authorList>
            <consortium name="Genoscope - CEA"/>
            <person name="William W."/>
        </authorList>
    </citation>
    <scope>NUCLEOTIDE SEQUENCE [LARGE SCALE GENOMIC DNA]</scope>
</reference>
<accession>A0ABN8QKZ8</accession>
<organism evidence="9 10">
    <name type="scientific">Porites lobata</name>
    <dbReference type="NCBI Taxonomy" id="104759"/>
    <lineage>
        <taxon>Eukaryota</taxon>
        <taxon>Metazoa</taxon>
        <taxon>Cnidaria</taxon>
        <taxon>Anthozoa</taxon>
        <taxon>Hexacorallia</taxon>
        <taxon>Scleractinia</taxon>
        <taxon>Fungiina</taxon>
        <taxon>Poritidae</taxon>
        <taxon>Porites</taxon>
    </lineage>
</organism>
<dbReference type="PANTHER" id="PTHR12683">
    <property type="entry name" value="CDK-ACTIVATING KINASE ASSEMBLY FACTOR MAT1"/>
    <property type="match status" value="1"/>
</dbReference>
<keyword evidence="4" id="KW-0862">Zinc</keyword>
<dbReference type="CDD" id="cd16517">
    <property type="entry name" value="RING-HC_MAT1"/>
    <property type="match status" value="1"/>
</dbReference>
<evidence type="ECO:0000256" key="2">
    <source>
        <dbReference type="ARBA" id="ARBA00022723"/>
    </source>
</evidence>
<dbReference type="InterPro" id="IPR004575">
    <property type="entry name" value="MAT1/Tfb3"/>
</dbReference>
<comment type="subcellular location">
    <subcellularLocation>
        <location evidence="1">Nucleus</location>
    </subcellularLocation>
</comment>
<dbReference type="EMBL" id="CALNXK010000135">
    <property type="protein sequence ID" value="CAH3166070.1"/>
    <property type="molecule type" value="Genomic_DNA"/>
</dbReference>
<keyword evidence="2" id="KW-0479">Metal-binding</keyword>
<keyword evidence="3 6" id="KW-0863">Zinc-finger</keyword>
<evidence type="ECO:0000259" key="8">
    <source>
        <dbReference type="PROSITE" id="PS50089"/>
    </source>
</evidence>
<evidence type="ECO:0000313" key="9">
    <source>
        <dbReference type="EMBL" id="CAH3166070.1"/>
    </source>
</evidence>
<feature type="coiled-coil region" evidence="7">
    <location>
        <begin position="120"/>
        <end position="186"/>
    </location>
</feature>
<evidence type="ECO:0000256" key="3">
    <source>
        <dbReference type="ARBA" id="ARBA00022771"/>
    </source>
</evidence>
<sequence>MDDWQICPRCKTTKYRNPKLKLLVNVCGHKLCESCVETLFTRPSAACPECNTALRRNDFRIQQFEDLIVEKEVDIRKKILKIYNKLEEDFQTATDPLKAYNDYLEEVETIIWNLANGEDVEETKKQVEKYKKDNENLIRKNNFKLGREEAIVFSQIEEEQKQAELRRAQAALLEKQEKNNKKKENEEFLDSLTKGDRPLEDIIAEHTSKLQKKSLLFSGSSTQFSTSKKSQETFAPLPSSEGPAFVYVAPEVVNDGPTAPGMETLAARGYLRHVRSPTEGEKAGGYSSELACGRAIQEAFSALHLGVEL</sequence>
<keyword evidence="5" id="KW-0539">Nucleus</keyword>
<dbReference type="Gene3D" id="3.30.40.10">
    <property type="entry name" value="Zinc/RING finger domain, C3HC4 (zinc finger)"/>
    <property type="match status" value="1"/>
</dbReference>
<name>A0ABN8QKZ8_9CNID</name>
<dbReference type="PROSITE" id="PS00518">
    <property type="entry name" value="ZF_RING_1"/>
    <property type="match status" value="1"/>
</dbReference>
<evidence type="ECO:0000256" key="4">
    <source>
        <dbReference type="ARBA" id="ARBA00022833"/>
    </source>
</evidence>
<dbReference type="SUPFAM" id="SSF57850">
    <property type="entry name" value="RING/U-box"/>
    <property type="match status" value="1"/>
</dbReference>
<dbReference type="PANTHER" id="PTHR12683:SF13">
    <property type="entry name" value="CDK-ACTIVATING KINASE ASSEMBLY FACTOR MAT1"/>
    <property type="match status" value="1"/>
</dbReference>
<dbReference type="NCBIfam" id="TIGR00570">
    <property type="entry name" value="cdk7"/>
    <property type="match status" value="1"/>
</dbReference>